<dbReference type="EMBL" id="NMUH01000096">
    <property type="protein sequence ID" value="MQL71380.1"/>
    <property type="molecule type" value="Genomic_DNA"/>
</dbReference>
<accession>A0A843TPN0</accession>
<evidence type="ECO:0000256" key="3">
    <source>
        <dbReference type="ARBA" id="ARBA00023315"/>
    </source>
</evidence>
<proteinExistence type="inferred from homology"/>
<evidence type="ECO:0000313" key="9">
    <source>
        <dbReference type="Proteomes" id="UP000652761"/>
    </source>
</evidence>
<evidence type="ECO:0000259" key="7">
    <source>
        <dbReference type="Pfam" id="PF08541"/>
    </source>
</evidence>
<feature type="domain" description="Beta-ketoacyl-[acyl-carrier-protein] synthase III C-terminal" evidence="7">
    <location>
        <begin position="361"/>
        <end position="444"/>
    </location>
</feature>
<keyword evidence="9" id="KW-1185">Reference proteome</keyword>
<dbReference type="InterPro" id="IPR013601">
    <property type="entry name" value="FAE1_typ3_polyketide_synth"/>
</dbReference>
<feature type="domain" description="FAE" evidence="6">
    <location>
        <begin position="61"/>
        <end position="344"/>
    </location>
</feature>
<keyword evidence="5" id="KW-0472">Membrane</keyword>
<dbReference type="SUPFAM" id="SSF53901">
    <property type="entry name" value="Thiolase-like"/>
    <property type="match status" value="2"/>
</dbReference>
<feature type="transmembrane region" description="Helical" evidence="5">
    <location>
        <begin position="41"/>
        <end position="61"/>
    </location>
</feature>
<dbReference type="AlphaFoldDB" id="A0A843TPN0"/>
<keyword evidence="5" id="KW-0812">Transmembrane</keyword>
<dbReference type="GO" id="GO:0006633">
    <property type="term" value="P:fatty acid biosynthetic process"/>
    <property type="evidence" value="ECO:0007669"/>
    <property type="project" value="UniProtKB-UniPathway"/>
</dbReference>
<protein>
    <recommendedName>
        <fullName evidence="4">3-ketoacyl-CoA synthase</fullName>
        <ecNumber evidence="4">2.3.1.-</ecNumber>
    </recommendedName>
</protein>
<keyword evidence="5" id="KW-1133">Transmembrane helix</keyword>
<dbReference type="PANTHER" id="PTHR31561">
    <property type="entry name" value="3-KETOACYL-COA SYNTHASE"/>
    <property type="match status" value="1"/>
</dbReference>
<evidence type="ECO:0000256" key="2">
    <source>
        <dbReference type="ARBA" id="ARBA00022679"/>
    </source>
</evidence>
<dbReference type="InterPro" id="IPR012392">
    <property type="entry name" value="3-ktacl-CoA_syn"/>
</dbReference>
<dbReference type="Pfam" id="PF08392">
    <property type="entry name" value="FAE1_CUT1_RppA"/>
    <property type="match status" value="1"/>
</dbReference>
<name>A0A843TPN0_COLES</name>
<dbReference type="PIRSF" id="PIRSF036417">
    <property type="entry name" value="3-ktacl-CoA_syn"/>
    <property type="match status" value="1"/>
</dbReference>
<comment type="caution">
    <text evidence="8">The sequence shown here is derived from an EMBL/GenBank/DDBJ whole genome shotgun (WGS) entry which is preliminary data.</text>
</comment>
<organism evidence="8 9">
    <name type="scientific">Colocasia esculenta</name>
    <name type="common">Wild taro</name>
    <name type="synonym">Arum esculentum</name>
    <dbReference type="NCBI Taxonomy" id="4460"/>
    <lineage>
        <taxon>Eukaryota</taxon>
        <taxon>Viridiplantae</taxon>
        <taxon>Streptophyta</taxon>
        <taxon>Embryophyta</taxon>
        <taxon>Tracheophyta</taxon>
        <taxon>Spermatophyta</taxon>
        <taxon>Magnoliopsida</taxon>
        <taxon>Liliopsida</taxon>
        <taxon>Araceae</taxon>
        <taxon>Aroideae</taxon>
        <taxon>Colocasieae</taxon>
        <taxon>Colocasia</taxon>
    </lineage>
</organism>
<evidence type="ECO:0000313" key="8">
    <source>
        <dbReference type="EMBL" id="MQL71380.1"/>
    </source>
</evidence>
<dbReference type="Proteomes" id="UP000652761">
    <property type="component" value="Unassembled WGS sequence"/>
</dbReference>
<dbReference type="UniPathway" id="UPA00094"/>
<evidence type="ECO:0000259" key="6">
    <source>
        <dbReference type="Pfam" id="PF08392"/>
    </source>
</evidence>
<keyword evidence="3 4" id="KW-0012">Acyltransferase</keyword>
<dbReference type="CDD" id="cd00831">
    <property type="entry name" value="CHS_like"/>
    <property type="match status" value="1"/>
</dbReference>
<evidence type="ECO:0000256" key="5">
    <source>
        <dbReference type="SAM" id="Phobius"/>
    </source>
</evidence>
<keyword evidence="2 4" id="KW-0808">Transferase</keyword>
<dbReference type="GO" id="GO:0016020">
    <property type="term" value="C:membrane"/>
    <property type="evidence" value="ECO:0007669"/>
    <property type="project" value="InterPro"/>
</dbReference>
<reference evidence="8" key="1">
    <citation type="submission" date="2017-07" db="EMBL/GenBank/DDBJ databases">
        <title>Taro Niue Genome Assembly and Annotation.</title>
        <authorList>
            <person name="Atibalentja N."/>
            <person name="Keating K."/>
            <person name="Fields C.J."/>
        </authorList>
    </citation>
    <scope>NUCLEOTIDE SEQUENCE</scope>
    <source>
        <strain evidence="8">Niue_2</strain>
        <tissue evidence="8">Leaf</tissue>
    </source>
</reference>
<evidence type="ECO:0000256" key="4">
    <source>
        <dbReference type="PIRNR" id="PIRNR036417"/>
    </source>
</evidence>
<dbReference type="Pfam" id="PF08541">
    <property type="entry name" value="ACP_syn_III_C"/>
    <property type="match status" value="1"/>
</dbReference>
<feature type="transmembrane region" description="Helical" evidence="5">
    <location>
        <begin position="12"/>
        <end position="35"/>
    </location>
</feature>
<gene>
    <name evidence="8" type="ORF">Taro_003690</name>
</gene>
<feature type="transmembrane region" description="Helical" evidence="5">
    <location>
        <begin position="215"/>
        <end position="240"/>
    </location>
</feature>
<dbReference type="Gene3D" id="3.40.47.10">
    <property type="match status" value="1"/>
</dbReference>
<dbReference type="OrthoDB" id="329835at2759"/>
<evidence type="ECO:0000256" key="1">
    <source>
        <dbReference type="ARBA" id="ARBA00005531"/>
    </source>
</evidence>
<sequence length="475" mass="52726">MEDHTLLNHAFSSVVSSLVSFGFLLSISLQTWLLLHGWGPLFQLLPVSCLLAAMAAHRFLLRPRHELYLVDFSCLRPPASLRVPISALVEHLSLISCFDRESVAFMEKVITSSGLGQETYFPRPLHFIPPKTRLEDSLMEAHMLLFPVMDDLLAKTGVSPVDVDVLVVNCSDFSPFPSLSAMVVHRYSMRHDVRTFNLSGMGCSASLIGVDVARALLAVHAGFYAVVLSAEVLSTGWYAGKDRRKLLLNCVFRTGSAAVLLTNRREARRKAKYRLARMERTQRAADDRAYASAIKEEDSEGITGFTIERDLLRVARETLRANAYALGASVLPLHEKARYALFWLRQAHLGESAAYMPDFKSSIQHFCLPASGKAVIREVGRGVGLTGRDTEAAAMTFHRFGNQSAASMWYQLAYMEGKGRVKNGDRVWQLGMGSGPKCNSAVWECLRQVEGEAERGVWGGCIHRYPMEEAAALEP</sequence>
<dbReference type="EC" id="2.3.1.-" evidence="4"/>
<dbReference type="InterPro" id="IPR016039">
    <property type="entry name" value="Thiolase-like"/>
</dbReference>
<dbReference type="InterPro" id="IPR013747">
    <property type="entry name" value="ACP_syn_III_C"/>
</dbReference>
<comment type="pathway">
    <text evidence="4">Lipid metabolism; fatty acid biosynthesis.</text>
</comment>
<dbReference type="GO" id="GO:0016747">
    <property type="term" value="F:acyltransferase activity, transferring groups other than amino-acyl groups"/>
    <property type="evidence" value="ECO:0007669"/>
    <property type="project" value="InterPro"/>
</dbReference>
<comment type="similarity">
    <text evidence="1 4">Belongs to the thiolase-like superfamily. Chalcone/stilbene synthases family.</text>
</comment>